<dbReference type="AlphaFoldDB" id="A0A8T0DN58"/>
<dbReference type="GO" id="GO:0016020">
    <property type="term" value="C:membrane"/>
    <property type="evidence" value="ECO:0007669"/>
    <property type="project" value="UniProtKB-SubCell"/>
</dbReference>
<gene>
    <name evidence="7" type="ORF">P879_08646</name>
</gene>
<dbReference type="PANTHER" id="PTHR12770:SF31">
    <property type="entry name" value="RUS FAMILY MEMBER 1"/>
    <property type="match status" value="1"/>
</dbReference>
<evidence type="ECO:0000259" key="6">
    <source>
        <dbReference type="Pfam" id="PF04884"/>
    </source>
</evidence>
<reference evidence="7 8" key="1">
    <citation type="submission" date="2019-07" db="EMBL/GenBank/DDBJ databases">
        <title>Annotation for the trematode Paragonimus westermani.</title>
        <authorList>
            <person name="Choi Y.-J."/>
        </authorList>
    </citation>
    <scope>NUCLEOTIDE SEQUENCE [LARGE SCALE GENOMIC DNA]</scope>
    <source>
        <strain evidence="7">180907_Pwestermani</strain>
    </source>
</reference>
<sequence length="210" mass="22710">MHGHKVAFEAYGHEAMCPYWGNSHKRRSRMLNMLRRFPSLTSLKSIFLPKGYPQSVSPDYAEYQIWDTIQALASSVTGALAAQALLVGVGVGNVEATILSASLSWMLKDGSGMIGKIVFVGWQGSYLDCDCKRWRFLADILNDMALLMELASPSFPAYFTLIVCAANILKSVVSVAGGATRAAVTYHQARDNNVADVAAKDGSQVSGGRV</sequence>
<evidence type="ECO:0000256" key="1">
    <source>
        <dbReference type="ARBA" id="ARBA00004370"/>
    </source>
</evidence>
<proteinExistence type="inferred from homology"/>
<protein>
    <recommendedName>
        <fullName evidence="6">Protein root UVB sensitive/RUS domain-containing protein</fullName>
    </recommendedName>
</protein>
<dbReference type="Pfam" id="PF04884">
    <property type="entry name" value="UVB_sens_prot"/>
    <property type="match status" value="1"/>
</dbReference>
<evidence type="ECO:0000313" key="8">
    <source>
        <dbReference type="Proteomes" id="UP000699462"/>
    </source>
</evidence>
<keyword evidence="8" id="KW-1185">Reference proteome</keyword>
<dbReference type="InterPro" id="IPR006968">
    <property type="entry name" value="RUS_fam"/>
</dbReference>
<keyword evidence="5" id="KW-0472">Membrane</keyword>
<organism evidence="7 8">
    <name type="scientific">Paragonimus westermani</name>
    <dbReference type="NCBI Taxonomy" id="34504"/>
    <lineage>
        <taxon>Eukaryota</taxon>
        <taxon>Metazoa</taxon>
        <taxon>Spiralia</taxon>
        <taxon>Lophotrochozoa</taxon>
        <taxon>Platyhelminthes</taxon>
        <taxon>Trematoda</taxon>
        <taxon>Digenea</taxon>
        <taxon>Plagiorchiida</taxon>
        <taxon>Troglotremata</taxon>
        <taxon>Troglotrematidae</taxon>
        <taxon>Paragonimus</taxon>
    </lineage>
</organism>
<keyword evidence="4" id="KW-1133">Transmembrane helix</keyword>
<dbReference type="PANTHER" id="PTHR12770">
    <property type="entry name" value="RUS1 FAMILY PROTEIN C16ORF58"/>
    <property type="match status" value="1"/>
</dbReference>
<dbReference type="InterPro" id="IPR054549">
    <property type="entry name" value="UVB_sens_RUS_dom"/>
</dbReference>
<keyword evidence="3" id="KW-0812">Transmembrane</keyword>
<name>A0A8T0DN58_9TREM</name>
<dbReference type="OrthoDB" id="364779at2759"/>
<evidence type="ECO:0000256" key="5">
    <source>
        <dbReference type="ARBA" id="ARBA00023136"/>
    </source>
</evidence>
<dbReference type="Proteomes" id="UP000699462">
    <property type="component" value="Unassembled WGS sequence"/>
</dbReference>
<evidence type="ECO:0000256" key="3">
    <source>
        <dbReference type="ARBA" id="ARBA00022692"/>
    </source>
</evidence>
<comment type="subcellular location">
    <subcellularLocation>
        <location evidence="1">Membrane</location>
    </subcellularLocation>
</comment>
<evidence type="ECO:0000256" key="4">
    <source>
        <dbReference type="ARBA" id="ARBA00022989"/>
    </source>
</evidence>
<accession>A0A8T0DN58</accession>
<dbReference type="EMBL" id="JTDF01002217">
    <property type="protein sequence ID" value="KAF8569070.1"/>
    <property type="molecule type" value="Genomic_DNA"/>
</dbReference>
<comment type="similarity">
    <text evidence="2">Belongs to the RUS1 family.</text>
</comment>
<feature type="domain" description="Protein root UVB sensitive/RUS" evidence="6">
    <location>
        <begin position="40"/>
        <end position="204"/>
    </location>
</feature>
<comment type="caution">
    <text evidence="7">The sequence shown here is derived from an EMBL/GenBank/DDBJ whole genome shotgun (WGS) entry which is preliminary data.</text>
</comment>
<evidence type="ECO:0000313" key="7">
    <source>
        <dbReference type="EMBL" id="KAF8569070.1"/>
    </source>
</evidence>
<evidence type="ECO:0000256" key="2">
    <source>
        <dbReference type="ARBA" id="ARBA00007558"/>
    </source>
</evidence>